<keyword evidence="2" id="KW-1185">Reference proteome</keyword>
<accession>A0A345HKI0</accession>
<gene>
    <name evidence="1" type="ORF">DVK44_05360</name>
</gene>
<evidence type="ECO:0000313" key="1">
    <source>
        <dbReference type="EMBL" id="AXG77204.1"/>
    </source>
</evidence>
<dbReference type="Proteomes" id="UP000253868">
    <property type="component" value="Chromosome"/>
</dbReference>
<dbReference type="RefSeq" id="WP_114658574.1">
    <property type="nucleotide sequence ID" value="NZ_CP031194.1"/>
</dbReference>
<protein>
    <submittedName>
        <fullName evidence="1">Uncharacterized protein</fullName>
    </submittedName>
</protein>
<sequence length="74" mass="8193">MHYEMRAEYADGTTPRDPDARFEVWHMVRAGEETALCGRDLSPDAVTQSADAWGTEAGTPLCHACGALYIHQVR</sequence>
<dbReference type="OrthoDB" id="3854519at2"/>
<reference evidence="2" key="1">
    <citation type="submission" date="2018-07" db="EMBL/GenBank/DDBJ databases">
        <authorList>
            <person name="Zhao J."/>
        </authorList>
    </citation>
    <scope>NUCLEOTIDE SEQUENCE [LARGE SCALE GENOMIC DNA]</scope>
    <source>
        <strain evidence="2">GSSD-12</strain>
    </source>
</reference>
<dbReference type="EMBL" id="CP031194">
    <property type="protein sequence ID" value="AXG77204.1"/>
    <property type="molecule type" value="Genomic_DNA"/>
</dbReference>
<organism evidence="1 2">
    <name type="scientific">Streptomyces paludis</name>
    <dbReference type="NCBI Taxonomy" id="2282738"/>
    <lineage>
        <taxon>Bacteria</taxon>
        <taxon>Bacillati</taxon>
        <taxon>Actinomycetota</taxon>
        <taxon>Actinomycetes</taxon>
        <taxon>Kitasatosporales</taxon>
        <taxon>Streptomycetaceae</taxon>
        <taxon>Streptomyces</taxon>
    </lineage>
</organism>
<dbReference type="AlphaFoldDB" id="A0A345HKI0"/>
<dbReference type="KEGG" id="spad:DVK44_05360"/>
<proteinExistence type="predicted"/>
<evidence type="ECO:0000313" key="2">
    <source>
        <dbReference type="Proteomes" id="UP000253868"/>
    </source>
</evidence>
<name>A0A345HKI0_9ACTN</name>